<dbReference type="EnsemblProtists" id="EOD35544">
    <property type="protein sequence ID" value="EOD35544"/>
    <property type="gene ID" value="EMIHUDRAFT_98545"/>
</dbReference>
<organism evidence="1 2">
    <name type="scientific">Emiliania huxleyi (strain CCMP1516)</name>
    <dbReference type="NCBI Taxonomy" id="280463"/>
    <lineage>
        <taxon>Eukaryota</taxon>
        <taxon>Haptista</taxon>
        <taxon>Haptophyta</taxon>
        <taxon>Prymnesiophyceae</taxon>
        <taxon>Isochrysidales</taxon>
        <taxon>Noelaerhabdaceae</taxon>
        <taxon>Emiliania</taxon>
    </lineage>
</organism>
<dbReference type="Proteomes" id="UP000013827">
    <property type="component" value="Unassembled WGS sequence"/>
</dbReference>
<evidence type="ECO:0000313" key="2">
    <source>
        <dbReference type="Proteomes" id="UP000013827"/>
    </source>
</evidence>
<keyword evidence="2" id="KW-1185">Reference proteome</keyword>
<protein>
    <recommendedName>
        <fullName evidence="3">Glycosyltransferase 2-like domain-containing protein</fullName>
    </recommendedName>
</protein>
<dbReference type="KEGG" id="ehx:EMIHUDRAFT_98545"/>
<dbReference type="PaxDb" id="2903-EOD35544"/>
<dbReference type="RefSeq" id="XP_005787973.1">
    <property type="nucleotide sequence ID" value="XM_005787916.1"/>
</dbReference>
<dbReference type="AlphaFoldDB" id="A0A0D3KIF9"/>
<dbReference type="HOGENOM" id="CLU_856457_0_0_1"/>
<reference evidence="1" key="2">
    <citation type="submission" date="2024-10" db="UniProtKB">
        <authorList>
            <consortium name="EnsemblProtists"/>
        </authorList>
    </citation>
    <scope>IDENTIFICATION</scope>
</reference>
<evidence type="ECO:0000313" key="1">
    <source>
        <dbReference type="EnsemblProtists" id="EOD35544"/>
    </source>
</evidence>
<proteinExistence type="predicted"/>
<evidence type="ECO:0008006" key="3">
    <source>
        <dbReference type="Google" id="ProtNLM"/>
    </source>
</evidence>
<accession>A0A0D3KIF9</accession>
<sequence>MEPTSRCYAVKISLWGEHRPARVREGLRWLTELVLPSVTAAAAFHRHTQAGHPSASHDALVLLGGTYSSNRTEAQLDAAALTWPSGAAHVFRSGAAAAAGARQLLLQRRRCGWITFVRLDADDMLTQAAFRQIERSAPSLPRGDVLLHGAHRVDRITLFSEPGRVGGVVGSGLLHCAWDDGGGSFQLSQGQSVSLEASLWRSLGAPYEVHGHHVHLQKIWRQRLLPLNEQLRRAAPPRPPHRVRTATLERAAIYLKTFLSGSFVKERLARGSQPQRALRRAAAGCDRALVEARVGAANAALLFRVRPPALTGADARQVTVLMGRL</sequence>
<reference evidence="2" key="1">
    <citation type="journal article" date="2013" name="Nature">
        <title>Pan genome of the phytoplankton Emiliania underpins its global distribution.</title>
        <authorList>
            <person name="Read B.A."/>
            <person name="Kegel J."/>
            <person name="Klute M.J."/>
            <person name="Kuo A."/>
            <person name="Lefebvre S.C."/>
            <person name="Maumus F."/>
            <person name="Mayer C."/>
            <person name="Miller J."/>
            <person name="Monier A."/>
            <person name="Salamov A."/>
            <person name="Young J."/>
            <person name="Aguilar M."/>
            <person name="Claverie J.M."/>
            <person name="Frickenhaus S."/>
            <person name="Gonzalez K."/>
            <person name="Herman E.K."/>
            <person name="Lin Y.C."/>
            <person name="Napier J."/>
            <person name="Ogata H."/>
            <person name="Sarno A.F."/>
            <person name="Shmutz J."/>
            <person name="Schroeder D."/>
            <person name="de Vargas C."/>
            <person name="Verret F."/>
            <person name="von Dassow P."/>
            <person name="Valentin K."/>
            <person name="Van de Peer Y."/>
            <person name="Wheeler G."/>
            <person name="Dacks J.B."/>
            <person name="Delwiche C.F."/>
            <person name="Dyhrman S.T."/>
            <person name="Glockner G."/>
            <person name="John U."/>
            <person name="Richards T."/>
            <person name="Worden A.Z."/>
            <person name="Zhang X."/>
            <person name="Grigoriev I.V."/>
            <person name="Allen A.E."/>
            <person name="Bidle K."/>
            <person name="Borodovsky M."/>
            <person name="Bowler C."/>
            <person name="Brownlee C."/>
            <person name="Cock J.M."/>
            <person name="Elias M."/>
            <person name="Gladyshev V.N."/>
            <person name="Groth M."/>
            <person name="Guda C."/>
            <person name="Hadaegh A."/>
            <person name="Iglesias-Rodriguez M.D."/>
            <person name="Jenkins J."/>
            <person name="Jones B.M."/>
            <person name="Lawson T."/>
            <person name="Leese F."/>
            <person name="Lindquist E."/>
            <person name="Lobanov A."/>
            <person name="Lomsadze A."/>
            <person name="Malik S.B."/>
            <person name="Marsh M.E."/>
            <person name="Mackinder L."/>
            <person name="Mock T."/>
            <person name="Mueller-Roeber B."/>
            <person name="Pagarete A."/>
            <person name="Parker M."/>
            <person name="Probert I."/>
            <person name="Quesneville H."/>
            <person name="Raines C."/>
            <person name="Rensing S.A."/>
            <person name="Riano-Pachon D.M."/>
            <person name="Richier S."/>
            <person name="Rokitta S."/>
            <person name="Shiraiwa Y."/>
            <person name="Soanes D.M."/>
            <person name="van der Giezen M."/>
            <person name="Wahlund T.M."/>
            <person name="Williams B."/>
            <person name="Wilson W."/>
            <person name="Wolfe G."/>
            <person name="Wurch L.L."/>
        </authorList>
    </citation>
    <scope>NUCLEOTIDE SEQUENCE</scope>
</reference>
<name>A0A0D3KIF9_EMIH1</name>
<dbReference type="GeneID" id="17280814"/>